<comment type="caution">
    <text evidence="2">The sequence shown here is derived from an EMBL/GenBank/DDBJ whole genome shotgun (WGS) entry which is preliminary data.</text>
</comment>
<feature type="compositionally biased region" description="Pro residues" evidence="1">
    <location>
        <begin position="902"/>
        <end position="916"/>
    </location>
</feature>
<feature type="region of interest" description="Disordered" evidence="1">
    <location>
        <begin position="851"/>
        <end position="954"/>
    </location>
</feature>
<dbReference type="Proteomes" id="UP000198287">
    <property type="component" value="Unassembled WGS sequence"/>
</dbReference>
<proteinExistence type="predicted"/>
<feature type="region of interest" description="Disordered" evidence="1">
    <location>
        <begin position="510"/>
        <end position="550"/>
    </location>
</feature>
<evidence type="ECO:0000256" key="1">
    <source>
        <dbReference type="SAM" id="MobiDB-lite"/>
    </source>
</evidence>
<dbReference type="EMBL" id="LNIX01000024">
    <property type="protein sequence ID" value="OXA42906.1"/>
    <property type="molecule type" value="Genomic_DNA"/>
</dbReference>
<dbReference type="AlphaFoldDB" id="A0A226DFC8"/>
<feature type="compositionally biased region" description="Pro residues" evidence="1">
    <location>
        <begin position="931"/>
        <end position="950"/>
    </location>
</feature>
<sequence length="971" mass="104749">MWETSFVTTSSEISLFSVANRFIIGQQIDQLPAASIPANFYLKTSILPPATFYPQPNASPQRLPPATTVVYETPCTTTPCPSTPQSLLVPQHLLLHLPAVVETLPKTPFRSSTTTNFSFHYCITHSFPNGDTYQRHHHLSRMFTPDSNSPPFFPQVCPNTELEPLPTPAAPLPANIFVPPHILPSFQPVPPHHTNAFYRPPFPPSHISTIDGDFCACLPHNSHIDNLTGSLGPVPDHISFHAQQSAARVERRLSPPADINRIIDTPAHPVGHHQRTIQPRRLDFLASPALPFSDPAPPPSSYPIALWQPQRNIPQAISSIRKRKTDEPLYHPSYQFARAGTSPNGTFVESPPRYSLDQLSRRDRIVEEALPIRCKYYESQATDPCILLPDPRSPSTYRRPITTYDPLFHPARPVDPFISADASAFSSHITPAVAHNPVSHNFGPTALEQFLQPVINFPLSTSAPRQNEVVAPHPLQQVTNFPIPTSSHLSEIVAPPPQKNEVVATPTNDITLGQRRSPQKESPTSSNSPLSSDSDSPNPVTGTLPPIQAFATQPPAAPISANFFIKPSILNPAPFQPTPIPNAFHQPPPSAPPHVSAIEIDQTFQNHENLPPNPSTCIGATTSLAPAPTASAVVAPALPPSIPYPPPLPAPLVPFSQPVHRSQSLTSVNSSLASSITHSSSDCSTTKWFCPPTFHTYNYSHHNHSATLPLCRQLYSNYTPYANPFDPSPSELNGDGGVIVPSESELLPLFPSPVIPWDTDKFIWAFDSNFNRWEPTTTDSHLYIDAFAPTLNPFTHHLVPKKRVHIPTDIAHKPPLWPTPTLSISPGPLALPFTFCLHPEPLSLSFPSDSTYCNSRSPTATNFPLSSNQSGSHPAVGMMGNLPPTGGAPPPYSQTTGGGGPAHPPPSGGSNPPPSGSHPLPGGPHHHPGGSHPPPGGSHPPPGSGAPPPLVLLISPTLAEPVAVAPPPPPV</sequence>
<keyword evidence="3" id="KW-1185">Reference proteome</keyword>
<evidence type="ECO:0000313" key="2">
    <source>
        <dbReference type="EMBL" id="OXA42906.1"/>
    </source>
</evidence>
<feature type="compositionally biased region" description="Low complexity" evidence="1">
    <location>
        <begin position="522"/>
        <end position="539"/>
    </location>
</feature>
<feature type="compositionally biased region" description="Polar residues" evidence="1">
    <location>
        <begin position="851"/>
        <end position="872"/>
    </location>
</feature>
<evidence type="ECO:0000313" key="3">
    <source>
        <dbReference type="Proteomes" id="UP000198287"/>
    </source>
</evidence>
<reference evidence="2 3" key="1">
    <citation type="submission" date="2015-12" db="EMBL/GenBank/DDBJ databases">
        <title>The genome of Folsomia candida.</title>
        <authorList>
            <person name="Faddeeva A."/>
            <person name="Derks M.F."/>
            <person name="Anvar Y."/>
            <person name="Smit S."/>
            <person name="Van Straalen N."/>
            <person name="Roelofs D."/>
        </authorList>
    </citation>
    <scope>NUCLEOTIDE SEQUENCE [LARGE SCALE GENOMIC DNA]</scope>
    <source>
        <strain evidence="2 3">VU population</strain>
        <tissue evidence="2">Whole body</tissue>
    </source>
</reference>
<protein>
    <submittedName>
        <fullName evidence="2">Uncharacterized protein</fullName>
    </submittedName>
</protein>
<organism evidence="2 3">
    <name type="scientific">Folsomia candida</name>
    <name type="common">Springtail</name>
    <dbReference type="NCBI Taxonomy" id="158441"/>
    <lineage>
        <taxon>Eukaryota</taxon>
        <taxon>Metazoa</taxon>
        <taxon>Ecdysozoa</taxon>
        <taxon>Arthropoda</taxon>
        <taxon>Hexapoda</taxon>
        <taxon>Collembola</taxon>
        <taxon>Entomobryomorpha</taxon>
        <taxon>Isotomoidea</taxon>
        <taxon>Isotomidae</taxon>
        <taxon>Proisotominae</taxon>
        <taxon>Folsomia</taxon>
    </lineage>
</organism>
<name>A0A226DFC8_FOLCA</name>
<gene>
    <name evidence="2" type="ORF">Fcan01_22272</name>
</gene>
<accession>A0A226DFC8</accession>